<gene>
    <name evidence="10" type="primary">LOC108565492</name>
</gene>
<protein>
    <recommendedName>
        <fullName evidence="3 5">Neutral ceramidase</fullName>
        <ecNumber evidence="2 5">3.5.1.23</ecNumber>
    </recommendedName>
</protein>
<evidence type="ECO:0000259" key="8">
    <source>
        <dbReference type="Pfam" id="PF17048"/>
    </source>
</evidence>
<keyword evidence="6" id="KW-0732">Signal</keyword>
<dbReference type="RefSeq" id="XP_017780486.1">
    <property type="nucleotide sequence ID" value="XM_017924997.1"/>
</dbReference>
<evidence type="ECO:0000259" key="7">
    <source>
        <dbReference type="Pfam" id="PF04734"/>
    </source>
</evidence>
<evidence type="ECO:0000256" key="6">
    <source>
        <dbReference type="SAM" id="SignalP"/>
    </source>
</evidence>
<evidence type="ECO:0000256" key="5">
    <source>
        <dbReference type="RuleBase" id="RU366019"/>
    </source>
</evidence>
<accession>A0ABM1N0Y6</accession>
<proteinExistence type="inferred from homology"/>
<evidence type="ECO:0000256" key="3">
    <source>
        <dbReference type="ARBA" id="ARBA00019235"/>
    </source>
</evidence>
<dbReference type="Gene3D" id="2.60.40.2300">
    <property type="entry name" value="Neutral/alkaline non-lysosomal ceramidase, C-terminal domain"/>
    <property type="match status" value="1"/>
</dbReference>
<feature type="domain" description="Neutral/alkaline non-lysosomal ceramidase N-terminal" evidence="7">
    <location>
        <begin position="28"/>
        <end position="536"/>
    </location>
</feature>
<comment type="similarity">
    <text evidence="1 5">Belongs to the neutral ceramidase family.</text>
</comment>
<feature type="chain" id="PRO_5046530466" description="Neutral ceramidase" evidence="6">
    <location>
        <begin position="27"/>
        <end position="699"/>
    </location>
</feature>
<dbReference type="Proteomes" id="UP000695000">
    <property type="component" value="Unplaced"/>
</dbReference>
<keyword evidence="4 5" id="KW-0378">Hydrolase</keyword>
<feature type="signal peptide" evidence="6">
    <location>
        <begin position="1"/>
        <end position="26"/>
    </location>
</feature>
<evidence type="ECO:0000313" key="9">
    <source>
        <dbReference type="Proteomes" id="UP000695000"/>
    </source>
</evidence>
<organism evidence="9 10">
    <name type="scientific">Nicrophorus vespilloides</name>
    <name type="common">Boreal carrion beetle</name>
    <dbReference type="NCBI Taxonomy" id="110193"/>
    <lineage>
        <taxon>Eukaryota</taxon>
        <taxon>Metazoa</taxon>
        <taxon>Ecdysozoa</taxon>
        <taxon>Arthropoda</taxon>
        <taxon>Hexapoda</taxon>
        <taxon>Insecta</taxon>
        <taxon>Pterygota</taxon>
        <taxon>Neoptera</taxon>
        <taxon>Endopterygota</taxon>
        <taxon>Coleoptera</taxon>
        <taxon>Polyphaga</taxon>
        <taxon>Staphyliniformia</taxon>
        <taxon>Silphidae</taxon>
        <taxon>Nicrophorinae</taxon>
        <taxon>Nicrophorus</taxon>
    </lineage>
</organism>
<dbReference type="GeneID" id="108565492"/>
<sequence>MMAVRKSSALFSLLAIISALAGLANADYEIGVGIADCTGPTAEINFMGYAKGTQKGQGLHLRQFARAFIIQDSENRIVFVTADVGMIGIGVRREVLKRLSENYGDIYNEQNVIISGTHTHGGPGGFLMDVIFDITCLGFSRETFNAYVDGIVNSIKAAHEHIVPGKIFIGSTQILDASINRSPSAYLLNPQSERDEYEHDVDKELVQLKFVSSVDNSPIGVINWFPVHATSMNNTNHLVSSDNVGYASILFEKKLNKGALPGKGKFVAGFASSNLGDVSPNIKGAKCINTGEPCDRDSSTCGGEAKYCIASGPGEDIFDSTKIIANRILSKATALFDTNDSTEVTGPIRSIHQYVDMPKQEIEYQMHNGTVQKVRGCKPAMGYSFAAGTTDGPGEFDFKQGTTTTNEFWNFVRDFLAPPTDEDISCQSPKPILLATGRMIKPYQWQPEIIPTQVAMIGDVVIAALPGEFTTMSGRRMKKVIKETVLENGGSEDTKVILAGLCNVYTDYITTPEEYQMQRYEAASTIYGPYTLPIHLNQYKLLTEALLNDQDLGSGPNPPDFSKKLISFIPPVILDLPDYSRAFGECLEEPNEEINVGETVSVKFVSGHPRNNLMHDKTYLTVERQEGEGWNVVATDGCWETKFSWNRTYFASSEVTIDWEVTDEVKAGTYRIQHFGHSKSLFGGIKPYRGTTRPFKVVH</sequence>
<evidence type="ECO:0000313" key="10">
    <source>
        <dbReference type="RefSeq" id="XP_017780486.1"/>
    </source>
</evidence>
<dbReference type="Pfam" id="PF17048">
    <property type="entry name" value="Ceramidse_alk_C"/>
    <property type="match status" value="1"/>
</dbReference>
<evidence type="ECO:0000256" key="4">
    <source>
        <dbReference type="ARBA" id="ARBA00022801"/>
    </source>
</evidence>
<dbReference type="EC" id="3.5.1.23" evidence="2 5"/>
<keyword evidence="5" id="KW-0443">Lipid metabolism</keyword>
<evidence type="ECO:0000256" key="2">
    <source>
        <dbReference type="ARBA" id="ARBA00011891"/>
    </source>
</evidence>
<dbReference type="InterPro" id="IPR038445">
    <property type="entry name" value="NCDase_C_sf"/>
</dbReference>
<keyword evidence="5" id="KW-0746">Sphingolipid metabolism</keyword>
<comment type="catalytic activity">
    <reaction evidence="5">
        <text>an N-acylsphing-4-enine + H2O = sphing-4-enine + a fatty acid</text>
        <dbReference type="Rhea" id="RHEA:20856"/>
        <dbReference type="ChEBI" id="CHEBI:15377"/>
        <dbReference type="ChEBI" id="CHEBI:28868"/>
        <dbReference type="ChEBI" id="CHEBI:52639"/>
        <dbReference type="ChEBI" id="CHEBI:57756"/>
        <dbReference type="EC" id="3.5.1.23"/>
    </reaction>
</comment>
<dbReference type="PANTHER" id="PTHR12670">
    <property type="entry name" value="CERAMIDASE"/>
    <property type="match status" value="1"/>
</dbReference>
<dbReference type="PANTHER" id="PTHR12670:SF1">
    <property type="entry name" value="NEUTRAL CERAMIDASE"/>
    <property type="match status" value="1"/>
</dbReference>
<dbReference type="InterPro" id="IPR031331">
    <property type="entry name" value="NEUT/ALK_ceramidase_C"/>
</dbReference>
<keyword evidence="9" id="KW-1185">Reference proteome</keyword>
<dbReference type="Pfam" id="PF04734">
    <property type="entry name" value="Ceramidase_alk"/>
    <property type="match status" value="1"/>
</dbReference>
<reference evidence="10" key="1">
    <citation type="submission" date="2025-08" db="UniProtKB">
        <authorList>
            <consortium name="RefSeq"/>
        </authorList>
    </citation>
    <scope>IDENTIFICATION</scope>
    <source>
        <tissue evidence="10">Whole Larva</tissue>
    </source>
</reference>
<feature type="domain" description="Neutral/alkaline non-lysosomal ceramidase C-terminal" evidence="8">
    <location>
        <begin position="542"/>
        <end position="697"/>
    </location>
</feature>
<evidence type="ECO:0000256" key="1">
    <source>
        <dbReference type="ARBA" id="ARBA00009835"/>
    </source>
</evidence>
<dbReference type="InterPro" id="IPR006823">
    <property type="entry name" value="Ceramidase_alk"/>
</dbReference>
<name>A0ABM1N0Y6_NICVS</name>
<dbReference type="InterPro" id="IPR031329">
    <property type="entry name" value="NEUT/ALK_ceramidase_N"/>
</dbReference>